<protein>
    <submittedName>
        <fullName evidence="10">ABC transporter permease</fullName>
    </submittedName>
</protein>
<evidence type="ECO:0000313" key="11">
    <source>
        <dbReference type="Proteomes" id="UP001139354"/>
    </source>
</evidence>
<accession>A0A9X1S323</accession>
<name>A0A9X1S323_9MICO</name>
<proteinExistence type="inferred from homology"/>
<feature type="region of interest" description="Disordered" evidence="8">
    <location>
        <begin position="33"/>
        <end position="56"/>
    </location>
</feature>
<feature type="transmembrane region" description="Helical" evidence="7">
    <location>
        <begin position="222"/>
        <end position="239"/>
    </location>
</feature>
<evidence type="ECO:0000256" key="4">
    <source>
        <dbReference type="ARBA" id="ARBA00022692"/>
    </source>
</evidence>
<keyword evidence="4 7" id="KW-0812">Transmembrane</keyword>
<comment type="similarity">
    <text evidence="7">Belongs to the binding-protein-dependent transport system permease family.</text>
</comment>
<evidence type="ECO:0000259" key="9">
    <source>
        <dbReference type="PROSITE" id="PS50928"/>
    </source>
</evidence>
<keyword evidence="5 7" id="KW-1133">Transmembrane helix</keyword>
<sequence>MTETTIAPLAPYAEAESAATASLAAAAAASPGVSSDAGAALTPGAVRPRRRTGRSGPRWRVRPGLLLAGLFLLLVIAWAIIPQVFAPLDPTVGIASDALQGPSAIHWFGTDATGRDVYSRVVHGSVHTLSSALIAVGLGLVIGTFIGLIAGSLGGWIDAGAMRIVDVLLAIPSLLLSLSIVIILGFGTAQIAIAVGVTSIAAFSRLARAEVLRVRSTDYVEAAFASGGTFFSVMFRHVLPNSLTPVVALGALQFGTAILAISALGFLGYGAPPPTPEWGLMIAEGRNYVATAWWLTTIPGLIVVFTVLAANRFSSAIAERSNA</sequence>
<evidence type="ECO:0000256" key="2">
    <source>
        <dbReference type="ARBA" id="ARBA00022448"/>
    </source>
</evidence>
<dbReference type="EMBL" id="JAGTTN010000001">
    <property type="protein sequence ID" value="MCC2031558.1"/>
    <property type="molecule type" value="Genomic_DNA"/>
</dbReference>
<feature type="transmembrane region" description="Helical" evidence="7">
    <location>
        <begin position="291"/>
        <end position="310"/>
    </location>
</feature>
<dbReference type="SUPFAM" id="SSF161098">
    <property type="entry name" value="MetI-like"/>
    <property type="match status" value="1"/>
</dbReference>
<keyword evidence="6 7" id="KW-0472">Membrane</keyword>
<dbReference type="Pfam" id="PF00528">
    <property type="entry name" value="BPD_transp_1"/>
    <property type="match status" value="1"/>
</dbReference>
<feature type="transmembrane region" description="Helical" evidence="7">
    <location>
        <begin position="246"/>
        <end position="271"/>
    </location>
</feature>
<dbReference type="PANTHER" id="PTHR43386:SF1">
    <property type="entry name" value="D,D-DIPEPTIDE TRANSPORT SYSTEM PERMEASE PROTEIN DDPC-RELATED"/>
    <property type="match status" value="1"/>
</dbReference>
<dbReference type="PROSITE" id="PS50928">
    <property type="entry name" value="ABC_TM1"/>
    <property type="match status" value="1"/>
</dbReference>
<dbReference type="CDD" id="cd06261">
    <property type="entry name" value="TM_PBP2"/>
    <property type="match status" value="1"/>
</dbReference>
<organism evidence="10 11">
    <name type="scientific">Microbacterium allomyrinae</name>
    <dbReference type="NCBI Taxonomy" id="2830666"/>
    <lineage>
        <taxon>Bacteria</taxon>
        <taxon>Bacillati</taxon>
        <taxon>Actinomycetota</taxon>
        <taxon>Actinomycetes</taxon>
        <taxon>Micrococcales</taxon>
        <taxon>Microbacteriaceae</taxon>
        <taxon>Microbacterium</taxon>
    </lineage>
</organism>
<dbReference type="GO" id="GO:0005886">
    <property type="term" value="C:plasma membrane"/>
    <property type="evidence" value="ECO:0007669"/>
    <property type="project" value="UniProtKB-SubCell"/>
</dbReference>
<dbReference type="InterPro" id="IPR000515">
    <property type="entry name" value="MetI-like"/>
</dbReference>
<feature type="transmembrane region" description="Helical" evidence="7">
    <location>
        <begin position="59"/>
        <end position="81"/>
    </location>
</feature>
<dbReference type="Gene3D" id="1.10.3720.10">
    <property type="entry name" value="MetI-like"/>
    <property type="match status" value="1"/>
</dbReference>
<feature type="domain" description="ABC transmembrane type-1" evidence="9">
    <location>
        <begin position="125"/>
        <end position="314"/>
    </location>
</feature>
<evidence type="ECO:0000256" key="6">
    <source>
        <dbReference type="ARBA" id="ARBA00023136"/>
    </source>
</evidence>
<evidence type="ECO:0000256" key="7">
    <source>
        <dbReference type="RuleBase" id="RU363032"/>
    </source>
</evidence>
<evidence type="ECO:0000256" key="3">
    <source>
        <dbReference type="ARBA" id="ARBA00022475"/>
    </source>
</evidence>
<reference evidence="10" key="1">
    <citation type="submission" date="2021-04" db="EMBL/GenBank/DDBJ databases">
        <title>Microbacterium tenobrionis sp. nov. and Microbacterium allomyrinae sp. nov., isolated from larvae of Tenobrio molitor and Allomyrina dichotoma, respectively.</title>
        <authorList>
            <person name="Lee S.D."/>
        </authorList>
    </citation>
    <scope>NUCLEOTIDE SEQUENCE</scope>
    <source>
        <strain evidence="10">BWT-G7</strain>
    </source>
</reference>
<dbReference type="GO" id="GO:0055085">
    <property type="term" value="P:transmembrane transport"/>
    <property type="evidence" value="ECO:0007669"/>
    <property type="project" value="InterPro"/>
</dbReference>
<keyword evidence="2 7" id="KW-0813">Transport</keyword>
<comment type="caution">
    <text evidence="10">The sequence shown here is derived from an EMBL/GenBank/DDBJ whole genome shotgun (WGS) entry which is preliminary data.</text>
</comment>
<feature type="transmembrane region" description="Helical" evidence="7">
    <location>
        <begin position="132"/>
        <end position="157"/>
    </location>
</feature>
<dbReference type="InterPro" id="IPR050366">
    <property type="entry name" value="BP-dependent_transpt_permease"/>
</dbReference>
<evidence type="ECO:0000256" key="5">
    <source>
        <dbReference type="ARBA" id="ARBA00022989"/>
    </source>
</evidence>
<comment type="subcellular location">
    <subcellularLocation>
        <location evidence="1 7">Cell membrane</location>
        <topology evidence="1 7">Multi-pass membrane protein</topology>
    </subcellularLocation>
</comment>
<evidence type="ECO:0000256" key="1">
    <source>
        <dbReference type="ARBA" id="ARBA00004651"/>
    </source>
</evidence>
<feature type="transmembrane region" description="Helical" evidence="7">
    <location>
        <begin position="169"/>
        <end position="202"/>
    </location>
</feature>
<feature type="compositionally biased region" description="Low complexity" evidence="8">
    <location>
        <begin position="33"/>
        <end position="46"/>
    </location>
</feature>
<gene>
    <name evidence="10" type="ORF">KEC57_05095</name>
</gene>
<keyword evidence="11" id="KW-1185">Reference proteome</keyword>
<dbReference type="InterPro" id="IPR035906">
    <property type="entry name" value="MetI-like_sf"/>
</dbReference>
<evidence type="ECO:0000256" key="8">
    <source>
        <dbReference type="SAM" id="MobiDB-lite"/>
    </source>
</evidence>
<dbReference type="AlphaFoldDB" id="A0A9X1S323"/>
<keyword evidence="3" id="KW-1003">Cell membrane</keyword>
<dbReference type="Proteomes" id="UP001139354">
    <property type="component" value="Unassembled WGS sequence"/>
</dbReference>
<dbReference type="PANTHER" id="PTHR43386">
    <property type="entry name" value="OLIGOPEPTIDE TRANSPORT SYSTEM PERMEASE PROTEIN APPC"/>
    <property type="match status" value="1"/>
</dbReference>
<feature type="compositionally biased region" description="Basic residues" evidence="8">
    <location>
        <begin position="47"/>
        <end position="56"/>
    </location>
</feature>
<evidence type="ECO:0000313" key="10">
    <source>
        <dbReference type="EMBL" id="MCC2031558.1"/>
    </source>
</evidence>
<dbReference type="RefSeq" id="WP_229383436.1">
    <property type="nucleotide sequence ID" value="NZ_JAGTTN010000001.1"/>
</dbReference>